<dbReference type="OrthoDB" id="9804315at2"/>
<evidence type="ECO:0000256" key="6">
    <source>
        <dbReference type="ARBA" id="ARBA00023002"/>
    </source>
</evidence>
<comment type="similarity">
    <text evidence="2 8">Belongs to the dihydrofolate reductase family.</text>
</comment>
<dbReference type="EC" id="1.5.1.3" evidence="3 8"/>
<evidence type="ECO:0000256" key="4">
    <source>
        <dbReference type="ARBA" id="ARBA00022563"/>
    </source>
</evidence>
<dbReference type="AlphaFoldDB" id="A0A5C8GDN7"/>
<evidence type="ECO:0000259" key="9">
    <source>
        <dbReference type="PROSITE" id="PS51330"/>
    </source>
</evidence>
<dbReference type="RefSeq" id="WP_130829124.1">
    <property type="nucleotide sequence ID" value="NZ_SDIK01000068.1"/>
</dbReference>
<dbReference type="SUPFAM" id="SSF53597">
    <property type="entry name" value="Dihydrofolate reductase-like"/>
    <property type="match status" value="1"/>
</dbReference>
<dbReference type="GO" id="GO:0006730">
    <property type="term" value="P:one-carbon metabolic process"/>
    <property type="evidence" value="ECO:0007669"/>
    <property type="project" value="UniProtKB-KW"/>
</dbReference>
<dbReference type="Gene3D" id="3.40.430.10">
    <property type="entry name" value="Dihydrofolate Reductase, subunit A"/>
    <property type="match status" value="1"/>
</dbReference>
<comment type="caution">
    <text evidence="10">The sequence shown here is derived from an EMBL/GenBank/DDBJ whole genome shotgun (WGS) entry which is preliminary data.</text>
</comment>
<proteinExistence type="inferred from homology"/>
<comment type="catalytic activity">
    <reaction evidence="8">
        <text>(6S)-5,6,7,8-tetrahydrofolate + NADP(+) = 7,8-dihydrofolate + NADPH + H(+)</text>
        <dbReference type="Rhea" id="RHEA:15009"/>
        <dbReference type="ChEBI" id="CHEBI:15378"/>
        <dbReference type="ChEBI" id="CHEBI:57451"/>
        <dbReference type="ChEBI" id="CHEBI:57453"/>
        <dbReference type="ChEBI" id="CHEBI:57783"/>
        <dbReference type="ChEBI" id="CHEBI:58349"/>
        <dbReference type="EC" id="1.5.1.3"/>
    </reaction>
</comment>
<accession>A0A5C8GDN7</accession>
<dbReference type="InterPro" id="IPR012259">
    <property type="entry name" value="DHFR"/>
</dbReference>
<comment type="pathway">
    <text evidence="1 8">Cofactor biosynthesis; tetrahydrofolate biosynthesis; 5,6,7,8-tetrahydrofolate from 7,8-dihydrofolate: step 1/1.</text>
</comment>
<dbReference type="EMBL" id="SDIK01000068">
    <property type="protein sequence ID" value="TXJ60020.1"/>
    <property type="molecule type" value="Genomic_DNA"/>
</dbReference>
<dbReference type="GO" id="GO:0046655">
    <property type="term" value="P:folic acid metabolic process"/>
    <property type="evidence" value="ECO:0007669"/>
    <property type="project" value="TreeGrafter"/>
</dbReference>
<sequence length="162" mass="18687">MQINIIAAVAKNRAIGYHNDMVYFIREDLRRFKQLTTGNTVIMGRRTFESLPKGALPHRRNIVLSRSRKNFPGCDVYESLDEALKHINNGEQAFIIGGASVYKEGLAIADRLYLTEINAIPDHADVFFPEYNDGSWEIEKQEEHPETENNPPYVFVDYVRRK</sequence>
<name>A0A5C8GDN7_9BACT</name>
<dbReference type="InterPro" id="IPR024072">
    <property type="entry name" value="DHFR-like_dom_sf"/>
</dbReference>
<feature type="domain" description="DHFR" evidence="9">
    <location>
        <begin position="2"/>
        <end position="160"/>
    </location>
</feature>
<evidence type="ECO:0000313" key="10">
    <source>
        <dbReference type="EMBL" id="TXJ60020.1"/>
    </source>
</evidence>
<dbReference type="GO" id="GO:0050661">
    <property type="term" value="F:NADP binding"/>
    <property type="evidence" value="ECO:0007669"/>
    <property type="project" value="InterPro"/>
</dbReference>
<dbReference type="PIRSF" id="PIRSF000194">
    <property type="entry name" value="DHFR"/>
    <property type="match status" value="1"/>
</dbReference>
<evidence type="ECO:0000256" key="7">
    <source>
        <dbReference type="ARBA" id="ARBA00025067"/>
    </source>
</evidence>
<reference evidence="11" key="1">
    <citation type="submission" date="2019-05" db="EMBL/GenBank/DDBJ databases">
        <title>Prevotella brunnea sp. nov., isolated from a wound of a patient.</title>
        <authorList>
            <person name="Buhl M."/>
        </authorList>
    </citation>
    <scope>NUCLEOTIDE SEQUENCE [LARGE SCALE GENOMIC DNA]</scope>
    <source>
        <strain evidence="11">A2672</strain>
    </source>
</reference>
<evidence type="ECO:0000256" key="2">
    <source>
        <dbReference type="ARBA" id="ARBA00009539"/>
    </source>
</evidence>
<keyword evidence="11" id="KW-1185">Reference proteome</keyword>
<dbReference type="GO" id="GO:0046654">
    <property type="term" value="P:tetrahydrofolate biosynthetic process"/>
    <property type="evidence" value="ECO:0007669"/>
    <property type="project" value="UniProtKB-UniPathway"/>
</dbReference>
<dbReference type="PRINTS" id="PR00070">
    <property type="entry name" value="DHFR"/>
</dbReference>
<dbReference type="Proteomes" id="UP000321612">
    <property type="component" value="Unassembled WGS sequence"/>
</dbReference>
<dbReference type="PANTHER" id="PTHR48069">
    <property type="entry name" value="DIHYDROFOLATE REDUCTASE"/>
    <property type="match status" value="1"/>
</dbReference>
<dbReference type="PROSITE" id="PS51330">
    <property type="entry name" value="DHFR_2"/>
    <property type="match status" value="1"/>
</dbReference>
<gene>
    <name evidence="10" type="ORF">ETF27_08920</name>
</gene>
<dbReference type="CDD" id="cd00209">
    <property type="entry name" value="DHFR"/>
    <property type="match status" value="1"/>
</dbReference>
<dbReference type="Pfam" id="PF00186">
    <property type="entry name" value="DHFR_1"/>
    <property type="match status" value="1"/>
</dbReference>
<dbReference type="PANTHER" id="PTHR48069:SF3">
    <property type="entry name" value="DIHYDROFOLATE REDUCTASE"/>
    <property type="match status" value="1"/>
</dbReference>
<protein>
    <recommendedName>
        <fullName evidence="3 8">Dihydrofolate reductase</fullName>
        <ecNumber evidence="3 8">1.5.1.3</ecNumber>
    </recommendedName>
</protein>
<evidence type="ECO:0000256" key="1">
    <source>
        <dbReference type="ARBA" id="ARBA00004903"/>
    </source>
</evidence>
<evidence type="ECO:0000256" key="5">
    <source>
        <dbReference type="ARBA" id="ARBA00022857"/>
    </source>
</evidence>
<dbReference type="GO" id="GO:0046452">
    <property type="term" value="P:dihydrofolate metabolic process"/>
    <property type="evidence" value="ECO:0007669"/>
    <property type="project" value="TreeGrafter"/>
</dbReference>
<keyword evidence="4 8" id="KW-0554">One-carbon metabolism</keyword>
<keyword evidence="5 8" id="KW-0521">NADP</keyword>
<organism evidence="10 11">
    <name type="scientific">Prevotella brunnea</name>
    <dbReference type="NCBI Taxonomy" id="2508867"/>
    <lineage>
        <taxon>Bacteria</taxon>
        <taxon>Pseudomonadati</taxon>
        <taxon>Bacteroidota</taxon>
        <taxon>Bacteroidia</taxon>
        <taxon>Bacteroidales</taxon>
        <taxon>Prevotellaceae</taxon>
        <taxon>Prevotella</taxon>
    </lineage>
</organism>
<dbReference type="UniPathway" id="UPA00077">
    <property type="reaction ID" value="UER00158"/>
</dbReference>
<evidence type="ECO:0000256" key="8">
    <source>
        <dbReference type="PIRNR" id="PIRNR000194"/>
    </source>
</evidence>
<keyword evidence="6 8" id="KW-0560">Oxidoreductase</keyword>
<evidence type="ECO:0000313" key="11">
    <source>
        <dbReference type="Proteomes" id="UP000321612"/>
    </source>
</evidence>
<comment type="function">
    <text evidence="7 8">Key enzyme in folate metabolism. Catalyzes an essential reaction for de novo glycine and purine synthesis, and for DNA precursor synthesis.</text>
</comment>
<dbReference type="GO" id="GO:0004146">
    <property type="term" value="F:dihydrofolate reductase activity"/>
    <property type="evidence" value="ECO:0007669"/>
    <property type="project" value="UniProtKB-EC"/>
</dbReference>
<dbReference type="InterPro" id="IPR001796">
    <property type="entry name" value="DHFR_dom"/>
</dbReference>
<evidence type="ECO:0000256" key="3">
    <source>
        <dbReference type="ARBA" id="ARBA00012856"/>
    </source>
</evidence>
<dbReference type="GO" id="GO:0005829">
    <property type="term" value="C:cytosol"/>
    <property type="evidence" value="ECO:0007669"/>
    <property type="project" value="TreeGrafter"/>
</dbReference>